<keyword evidence="1" id="KW-0597">Phosphoprotein</keyword>
<evidence type="ECO:0000256" key="2">
    <source>
        <dbReference type="ARBA" id="ARBA00022679"/>
    </source>
</evidence>
<keyword evidence="3 6" id="KW-0418">Kinase</keyword>
<dbReference type="AlphaFoldDB" id="A0A1H3S9R2"/>
<feature type="transmembrane region" description="Helical" evidence="4">
    <location>
        <begin position="6"/>
        <end position="24"/>
    </location>
</feature>
<dbReference type="OrthoDB" id="1634477at2"/>
<dbReference type="STRING" id="415015.SAMN05660462_02778"/>
<protein>
    <submittedName>
        <fullName evidence="6">Sensor_kinase_SpoOB-type, alpha-helical domain</fullName>
    </submittedName>
</protein>
<keyword evidence="4" id="KW-0472">Membrane</keyword>
<name>A0A1H3S9R2_9FIRM</name>
<dbReference type="Gene3D" id="1.10.287.130">
    <property type="match status" value="1"/>
</dbReference>
<dbReference type="EMBL" id="FNQE01000039">
    <property type="protein sequence ID" value="SDZ34358.1"/>
    <property type="molecule type" value="Genomic_DNA"/>
</dbReference>
<proteinExistence type="predicted"/>
<evidence type="ECO:0000259" key="5">
    <source>
        <dbReference type="Pfam" id="PF14689"/>
    </source>
</evidence>
<dbReference type="Proteomes" id="UP000198625">
    <property type="component" value="Unassembled WGS sequence"/>
</dbReference>
<dbReference type="SUPFAM" id="SSF55890">
    <property type="entry name" value="Sporulation response regulatory protein Spo0B"/>
    <property type="match status" value="1"/>
</dbReference>
<sequence>MFFEIINETVQIFLLLMCVLSLILKKIQINMFFVIPLILLIILKLLSVLFRTKNNIKTYNEIEKIKGSLIKDSKYLLREQRHDFMNIYQVVYGYLQLNDSKKALEHIKKSIVTSSGIGKCYYLTIFSISILLDKKIREATNKGLEIVIEVDSYVDSELRGIENEKLILDSISKILDAFISCTNKNYEESKLLIDIYEHEEKIEFVFNGHIDIELLEEKYGYFENITKADDGFEVVFHLNNTKDLITEDSIYSYVMNI</sequence>
<dbReference type="RefSeq" id="WP_091732561.1">
    <property type="nucleotide sequence ID" value="NZ_FNQE01000039.1"/>
</dbReference>
<evidence type="ECO:0000313" key="6">
    <source>
        <dbReference type="EMBL" id="SDZ34358.1"/>
    </source>
</evidence>
<reference evidence="6 7" key="1">
    <citation type="submission" date="2016-10" db="EMBL/GenBank/DDBJ databases">
        <authorList>
            <person name="de Groot N.N."/>
        </authorList>
    </citation>
    <scope>NUCLEOTIDE SEQUENCE [LARGE SCALE GENOMIC DNA]</scope>
    <source>
        <strain evidence="6 7">DSM 21650</strain>
    </source>
</reference>
<dbReference type="Pfam" id="PF14689">
    <property type="entry name" value="SPOB_a"/>
    <property type="match status" value="1"/>
</dbReference>
<keyword evidence="7" id="KW-1185">Reference proteome</keyword>
<keyword evidence="2" id="KW-0808">Transferase</keyword>
<gene>
    <name evidence="6" type="ORF">SAMN05660462_02778</name>
</gene>
<feature type="domain" description="SpoOB alpha-helical" evidence="5">
    <location>
        <begin position="72"/>
        <end position="109"/>
    </location>
</feature>
<evidence type="ECO:0000313" key="7">
    <source>
        <dbReference type="Proteomes" id="UP000198625"/>
    </source>
</evidence>
<organism evidence="6 7">
    <name type="scientific">Proteiniborus ethanoligenes</name>
    <dbReference type="NCBI Taxonomy" id="415015"/>
    <lineage>
        <taxon>Bacteria</taxon>
        <taxon>Bacillati</taxon>
        <taxon>Bacillota</taxon>
        <taxon>Clostridia</taxon>
        <taxon>Eubacteriales</taxon>
        <taxon>Proteiniborus</taxon>
    </lineage>
</organism>
<dbReference type="InterPro" id="IPR039506">
    <property type="entry name" value="SPOB_a"/>
</dbReference>
<evidence type="ECO:0000256" key="4">
    <source>
        <dbReference type="SAM" id="Phobius"/>
    </source>
</evidence>
<keyword evidence="4" id="KW-0812">Transmembrane</keyword>
<evidence type="ECO:0000256" key="3">
    <source>
        <dbReference type="ARBA" id="ARBA00022777"/>
    </source>
</evidence>
<dbReference type="InterPro" id="IPR016120">
    <property type="entry name" value="Sig_transdc_His_kin_SpoOB"/>
</dbReference>
<dbReference type="GO" id="GO:0000155">
    <property type="term" value="F:phosphorelay sensor kinase activity"/>
    <property type="evidence" value="ECO:0007669"/>
    <property type="project" value="InterPro"/>
</dbReference>
<evidence type="ECO:0000256" key="1">
    <source>
        <dbReference type="ARBA" id="ARBA00022553"/>
    </source>
</evidence>
<keyword evidence="4" id="KW-1133">Transmembrane helix</keyword>
<accession>A0A1H3S9R2</accession>
<feature type="transmembrane region" description="Helical" evidence="4">
    <location>
        <begin position="31"/>
        <end position="50"/>
    </location>
</feature>